<keyword evidence="2" id="KW-1185">Reference proteome</keyword>
<comment type="caution">
    <text evidence="1">The sequence shown here is derived from an EMBL/GenBank/DDBJ whole genome shotgun (WGS) entry which is preliminary data.</text>
</comment>
<protein>
    <submittedName>
        <fullName evidence="1">Uncharacterized protein</fullName>
    </submittedName>
</protein>
<dbReference type="EMBL" id="BJWL01000017">
    <property type="protein sequence ID" value="GFZ05259.1"/>
    <property type="molecule type" value="Genomic_DNA"/>
</dbReference>
<sequence>MLLTKHTSNDPRGDPNPMEPEIIHNQRWFKIVDIQKIWAPEFKEQNIITGCNFEKNFPSKFTNQMLAPMNALGWTNFRPLPKLVYPKLVRSFYCNLEVGLLDNLEYPIDSRVRSKNIVLNPIILFEITGIPNEEECIFISKTSHLNKYIAYNIIPKTGHYNQVTNMDTFIIYKAAMEEPLTLNYIILKEMANILNQVKAKQKDSPKTQLRKEKILSLVRNKERKKGNEDTHDMEVDLTIIPLKRVQGEPNAQEQEQNEGSNEEQIDANIHEGINVDTEHPSYGKYLTQEGPPLKEDHQHATSLPSTILQLDEVEAQLEGLWVHLVPPPFALGKAPPRPPYRHPPY</sequence>
<gene>
    <name evidence="1" type="ORF">Acr_17g0008310</name>
</gene>
<evidence type="ECO:0000313" key="2">
    <source>
        <dbReference type="Proteomes" id="UP000585474"/>
    </source>
</evidence>
<accession>A0A7J0G3A9</accession>
<dbReference type="AlphaFoldDB" id="A0A7J0G3A9"/>
<reference evidence="1 2" key="1">
    <citation type="submission" date="2019-07" db="EMBL/GenBank/DDBJ databases">
        <title>De Novo Assembly of kiwifruit Actinidia rufa.</title>
        <authorList>
            <person name="Sugita-Konishi S."/>
            <person name="Sato K."/>
            <person name="Mori E."/>
            <person name="Abe Y."/>
            <person name="Kisaki G."/>
            <person name="Hamano K."/>
            <person name="Suezawa K."/>
            <person name="Otani M."/>
            <person name="Fukuda T."/>
            <person name="Manabe T."/>
            <person name="Gomi K."/>
            <person name="Tabuchi M."/>
            <person name="Akimitsu K."/>
            <person name="Kataoka I."/>
        </authorList>
    </citation>
    <scope>NUCLEOTIDE SEQUENCE [LARGE SCALE GENOMIC DNA]</scope>
    <source>
        <strain evidence="2">cv. Fuchu</strain>
    </source>
</reference>
<proteinExistence type="predicted"/>
<name>A0A7J0G3A9_9ERIC</name>
<dbReference type="Proteomes" id="UP000585474">
    <property type="component" value="Unassembled WGS sequence"/>
</dbReference>
<organism evidence="1 2">
    <name type="scientific">Actinidia rufa</name>
    <dbReference type="NCBI Taxonomy" id="165716"/>
    <lineage>
        <taxon>Eukaryota</taxon>
        <taxon>Viridiplantae</taxon>
        <taxon>Streptophyta</taxon>
        <taxon>Embryophyta</taxon>
        <taxon>Tracheophyta</taxon>
        <taxon>Spermatophyta</taxon>
        <taxon>Magnoliopsida</taxon>
        <taxon>eudicotyledons</taxon>
        <taxon>Gunneridae</taxon>
        <taxon>Pentapetalae</taxon>
        <taxon>asterids</taxon>
        <taxon>Ericales</taxon>
        <taxon>Actinidiaceae</taxon>
        <taxon>Actinidia</taxon>
    </lineage>
</organism>
<evidence type="ECO:0000313" key="1">
    <source>
        <dbReference type="EMBL" id="GFZ05259.1"/>
    </source>
</evidence>